<protein>
    <recommendedName>
        <fullName evidence="4">VCBS repeat-containing protein</fullName>
    </recommendedName>
</protein>
<dbReference type="eggNOG" id="ENOG503322P">
    <property type="taxonomic scope" value="Bacteria"/>
</dbReference>
<proteinExistence type="predicted"/>
<dbReference type="EMBL" id="AP008231">
    <property type="protein sequence ID" value="BAD78957.1"/>
    <property type="molecule type" value="Genomic_DNA"/>
</dbReference>
<dbReference type="Proteomes" id="UP000001175">
    <property type="component" value="Chromosome"/>
</dbReference>
<feature type="signal peptide" evidence="1">
    <location>
        <begin position="1"/>
        <end position="28"/>
    </location>
</feature>
<keyword evidence="1" id="KW-0732">Signal</keyword>
<name>A0A0H3K165_SYNP6</name>
<dbReference type="AlphaFoldDB" id="A0A0H3K165"/>
<organism evidence="2 3">
    <name type="scientific">Synechococcus sp. (strain ATCC 27144 / PCC 6301 / SAUG 1402/1)</name>
    <name type="common">Anacystis nidulans</name>
    <dbReference type="NCBI Taxonomy" id="269084"/>
    <lineage>
        <taxon>Bacteria</taxon>
        <taxon>Bacillati</taxon>
        <taxon>Cyanobacteriota</taxon>
        <taxon>Cyanophyceae</taxon>
        <taxon>Synechococcales</taxon>
        <taxon>Synechococcaceae</taxon>
        <taxon>Synechococcus</taxon>
    </lineage>
</organism>
<evidence type="ECO:0000256" key="1">
    <source>
        <dbReference type="SAM" id="SignalP"/>
    </source>
</evidence>
<evidence type="ECO:0000313" key="3">
    <source>
        <dbReference type="Proteomes" id="UP000001175"/>
    </source>
</evidence>
<feature type="chain" id="PRO_5002613316" description="VCBS repeat-containing protein" evidence="1">
    <location>
        <begin position="29"/>
        <end position="303"/>
    </location>
</feature>
<dbReference type="KEGG" id="syc:syc0767_c"/>
<evidence type="ECO:0008006" key="4">
    <source>
        <dbReference type="Google" id="ProtNLM"/>
    </source>
</evidence>
<gene>
    <name evidence="2" type="ordered locus">syc0767_c</name>
</gene>
<sequence>MWEMRINLSAWLLALSFLGGNGAAIAQAATTLNFNSSSGPGEQLLTVNPVSVSINVPRSTTPDGDPPPPVVTVQVSGKTVFRALRPDLPGMDTLVEIAEMDASNPYPEVIISHYTGGAHCCNQVEVISSDPSGKQWRSLALGSFDGGPHPLVDVDGDGQSEFVDVDNRFLYQFSSYAGSSPPVQVWQLQNGKFINVSQQPQFRRLHEEAAERMLKAIQETPPRSPDSNGLLAGYAATQAILGKFPQAWALVESRYEPSEWGLEECLGTYDDQGRCKGKEVRYRNFPEALRAFLERNGYLASSP</sequence>
<reference evidence="2 3" key="1">
    <citation type="journal article" date="2007" name="Photosyn. Res.">
        <title>Complete nucleotide sequence of the freshwater unicellular cyanobacterium Synechococcus elongatus PCC 6301 chromosome: gene content and organization.</title>
        <authorList>
            <person name="Sugita C."/>
            <person name="Ogata K."/>
            <person name="Shikata M."/>
            <person name="Jikuya H."/>
            <person name="Takano J."/>
            <person name="Furumichi M."/>
            <person name="Kanehisa M."/>
            <person name="Omata T."/>
            <person name="Sugiura M."/>
            <person name="Sugita M."/>
        </authorList>
    </citation>
    <scope>NUCLEOTIDE SEQUENCE [LARGE SCALE GENOMIC DNA]</scope>
    <source>
        <strain evidence="3">ATCC 27144 / PCC 6301 / SAUG 1402/1</strain>
    </source>
</reference>
<accession>A0A0H3K165</accession>
<evidence type="ECO:0000313" key="2">
    <source>
        <dbReference type="EMBL" id="BAD78957.1"/>
    </source>
</evidence>